<keyword evidence="1" id="KW-0472">Membrane</keyword>
<dbReference type="AlphaFoldDB" id="A0A1X7BY93"/>
<proteinExistence type="predicted"/>
<dbReference type="EMBL" id="FWXB01000027">
    <property type="protein sequence ID" value="SMC14470.1"/>
    <property type="molecule type" value="Genomic_DNA"/>
</dbReference>
<evidence type="ECO:0008006" key="4">
    <source>
        <dbReference type="Google" id="ProtNLM"/>
    </source>
</evidence>
<evidence type="ECO:0000313" key="2">
    <source>
        <dbReference type="EMBL" id="SMC14470.1"/>
    </source>
</evidence>
<keyword evidence="1" id="KW-1133">Transmembrane helix</keyword>
<gene>
    <name evidence="2" type="ORF">ROA7745_04337</name>
</gene>
<keyword evidence="3" id="KW-1185">Reference proteome</keyword>
<organism evidence="2 3">
    <name type="scientific">Roseovarius aestuarii</name>
    <dbReference type="NCBI Taxonomy" id="475083"/>
    <lineage>
        <taxon>Bacteria</taxon>
        <taxon>Pseudomonadati</taxon>
        <taxon>Pseudomonadota</taxon>
        <taxon>Alphaproteobacteria</taxon>
        <taxon>Rhodobacterales</taxon>
        <taxon>Roseobacteraceae</taxon>
        <taxon>Roseovarius</taxon>
    </lineage>
</organism>
<feature type="transmembrane region" description="Helical" evidence="1">
    <location>
        <begin position="21"/>
        <end position="42"/>
    </location>
</feature>
<dbReference type="RefSeq" id="WP_139836544.1">
    <property type="nucleotide sequence ID" value="NZ_FWXB01000027.1"/>
</dbReference>
<reference evidence="2 3" key="1">
    <citation type="submission" date="2017-03" db="EMBL/GenBank/DDBJ databases">
        <authorList>
            <person name="Afonso C.L."/>
            <person name="Miller P.J."/>
            <person name="Scott M.A."/>
            <person name="Spackman E."/>
            <person name="Goraichik I."/>
            <person name="Dimitrov K.M."/>
            <person name="Suarez D.L."/>
            <person name="Swayne D.E."/>
        </authorList>
    </citation>
    <scope>NUCLEOTIDE SEQUENCE [LARGE SCALE GENOMIC DNA]</scope>
    <source>
        <strain evidence="2 3">CECT 7745</strain>
    </source>
</reference>
<evidence type="ECO:0000256" key="1">
    <source>
        <dbReference type="SAM" id="Phobius"/>
    </source>
</evidence>
<protein>
    <recommendedName>
        <fullName evidence="4">Flp/Fap pilin component</fullName>
    </recommendedName>
</protein>
<accession>A0A1X7BY93</accession>
<sequence length="58" mass="5871">MKFIVPQIFKNLVVDESGVTLVEYGIALSLALLVGTVALTALGGNITGAINAAAALMP</sequence>
<evidence type="ECO:0000313" key="3">
    <source>
        <dbReference type="Proteomes" id="UP000193224"/>
    </source>
</evidence>
<name>A0A1X7BY93_9RHOB</name>
<dbReference type="Proteomes" id="UP000193224">
    <property type="component" value="Unassembled WGS sequence"/>
</dbReference>
<keyword evidence="1" id="KW-0812">Transmembrane</keyword>